<dbReference type="AlphaFoldDB" id="A0A8B6X963"/>
<proteinExistence type="predicted"/>
<feature type="domain" description="Lipopolysaccharide assembly protein A" evidence="7">
    <location>
        <begin position="23"/>
        <end position="72"/>
    </location>
</feature>
<evidence type="ECO:0000313" key="8">
    <source>
        <dbReference type="Proteomes" id="UP000675920"/>
    </source>
</evidence>
<evidence type="ECO:0000256" key="3">
    <source>
        <dbReference type="ARBA" id="ARBA00022989"/>
    </source>
</evidence>
<reference evidence="9" key="1">
    <citation type="submission" date="2025-08" db="UniProtKB">
        <authorList>
            <consortium name="RefSeq"/>
        </authorList>
    </citation>
    <scope>IDENTIFICATION</scope>
</reference>
<evidence type="ECO:0000313" key="9">
    <source>
        <dbReference type="RefSeq" id="WP_051378340.1"/>
    </source>
</evidence>
<keyword evidence="3 6" id="KW-1133">Transmembrane helix</keyword>
<evidence type="ECO:0000259" key="7">
    <source>
        <dbReference type="Pfam" id="PF06305"/>
    </source>
</evidence>
<organism evidence="8 9">
    <name type="scientific">Derxia gummosa DSM 723</name>
    <dbReference type="NCBI Taxonomy" id="1121388"/>
    <lineage>
        <taxon>Bacteria</taxon>
        <taxon>Pseudomonadati</taxon>
        <taxon>Pseudomonadota</taxon>
        <taxon>Betaproteobacteria</taxon>
        <taxon>Burkholderiales</taxon>
        <taxon>Alcaligenaceae</taxon>
        <taxon>Derxia</taxon>
    </lineage>
</organism>
<protein>
    <submittedName>
        <fullName evidence="9">LapA family protein</fullName>
    </submittedName>
</protein>
<keyword evidence="2 6" id="KW-0812">Transmembrane</keyword>
<dbReference type="RefSeq" id="WP_051378340.1">
    <property type="nucleotide sequence ID" value="NZ_AXWS01000008.1"/>
</dbReference>
<dbReference type="Proteomes" id="UP000675920">
    <property type="component" value="Unplaced"/>
</dbReference>
<dbReference type="OrthoDB" id="8687514at2"/>
<dbReference type="GO" id="GO:0005886">
    <property type="term" value="C:plasma membrane"/>
    <property type="evidence" value="ECO:0007669"/>
    <property type="project" value="InterPro"/>
</dbReference>
<evidence type="ECO:0000256" key="6">
    <source>
        <dbReference type="SAM" id="Phobius"/>
    </source>
</evidence>
<sequence>MRILVWVLRIVLFLVFVMFAVINTAPTTLNLLVLHWTAPVALVALAFFLVGVVVGAMLTLPYVFRRRAESRRPESIAPATVAPATSPEPPRLG</sequence>
<evidence type="ECO:0000256" key="1">
    <source>
        <dbReference type="ARBA" id="ARBA00022475"/>
    </source>
</evidence>
<keyword evidence="4 6" id="KW-0472">Membrane</keyword>
<keyword evidence="8" id="KW-1185">Reference proteome</keyword>
<accession>A0A8B6X963</accession>
<evidence type="ECO:0000256" key="2">
    <source>
        <dbReference type="ARBA" id="ARBA00022692"/>
    </source>
</evidence>
<name>A0A8B6X963_9BURK</name>
<feature type="transmembrane region" description="Helical" evidence="6">
    <location>
        <begin position="40"/>
        <end position="64"/>
    </location>
</feature>
<evidence type="ECO:0000256" key="4">
    <source>
        <dbReference type="ARBA" id="ARBA00023136"/>
    </source>
</evidence>
<keyword evidence="1" id="KW-1003">Cell membrane</keyword>
<dbReference type="Pfam" id="PF06305">
    <property type="entry name" value="LapA_dom"/>
    <property type="match status" value="1"/>
</dbReference>
<evidence type="ECO:0000256" key="5">
    <source>
        <dbReference type="SAM" id="MobiDB-lite"/>
    </source>
</evidence>
<dbReference type="InterPro" id="IPR010445">
    <property type="entry name" value="LapA_dom"/>
</dbReference>
<feature type="region of interest" description="Disordered" evidence="5">
    <location>
        <begin position="69"/>
        <end position="93"/>
    </location>
</feature>